<comment type="caution">
    <text evidence="3">The sequence shown here is derived from an EMBL/GenBank/DDBJ whole genome shotgun (WGS) entry which is preliminary data.</text>
</comment>
<dbReference type="Proteomes" id="UP000249915">
    <property type="component" value="Unassembled WGS sequence"/>
</dbReference>
<dbReference type="OrthoDB" id="5178111at2"/>
<evidence type="ECO:0000313" key="4">
    <source>
        <dbReference type="Proteomes" id="UP000249915"/>
    </source>
</evidence>
<dbReference type="RefSeq" id="WP_112281457.1">
    <property type="nucleotide sequence ID" value="NZ_MASW01000002.1"/>
</dbReference>
<organism evidence="3 4">
    <name type="scientific">Prauserella muralis</name>
    <dbReference type="NCBI Taxonomy" id="588067"/>
    <lineage>
        <taxon>Bacteria</taxon>
        <taxon>Bacillati</taxon>
        <taxon>Actinomycetota</taxon>
        <taxon>Actinomycetes</taxon>
        <taxon>Pseudonocardiales</taxon>
        <taxon>Pseudonocardiaceae</taxon>
        <taxon>Prauserella</taxon>
    </lineage>
</organism>
<dbReference type="InterPro" id="IPR058498">
    <property type="entry name" value="DUF8185"/>
</dbReference>
<gene>
    <name evidence="3" type="ORF">BAY60_13590</name>
</gene>
<feature type="domain" description="DUF8010" evidence="1">
    <location>
        <begin position="2"/>
        <end position="96"/>
    </location>
</feature>
<dbReference type="Pfam" id="PF26035">
    <property type="entry name" value="DUF8010"/>
    <property type="match status" value="1"/>
</dbReference>
<evidence type="ECO:0000259" key="1">
    <source>
        <dbReference type="Pfam" id="PF26035"/>
    </source>
</evidence>
<dbReference type="AlphaFoldDB" id="A0A2V4AZZ1"/>
<proteinExistence type="predicted"/>
<dbReference type="Pfam" id="PF26572">
    <property type="entry name" value="DUF8185"/>
    <property type="match status" value="1"/>
</dbReference>
<dbReference type="EMBL" id="MASW01000002">
    <property type="protein sequence ID" value="PXY27456.1"/>
    <property type="molecule type" value="Genomic_DNA"/>
</dbReference>
<sequence length="213" mass="22636">MTELRIPDAADRDSLGAFIARAVRLDSNAVVRLRLRAPGVLEAWVATPFDVLVTRAVEGAVEPGDVTVSGSELLAALTVTPGEVMDPGPSRDLLWRSELPPATTTGWQPVDQLPAAVVSDLADRGVALARENVGPHGTPPASLMDQTVLTVSAGTLEVKVPMRCLFALSGMGFVDAALADDVVRVTATDSWMRLDARYGAVLRRRHALLPLLL</sequence>
<evidence type="ECO:0000313" key="3">
    <source>
        <dbReference type="EMBL" id="PXY27456.1"/>
    </source>
</evidence>
<protein>
    <submittedName>
        <fullName evidence="3">Uncharacterized protein</fullName>
    </submittedName>
</protein>
<feature type="domain" description="DUF8185" evidence="2">
    <location>
        <begin position="104"/>
        <end position="207"/>
    </location>
</feature>
<name>A0A2V4AZZ1_9PSEU</name>
<keyword evidence="4" id="KW-1185">Reference proteome</keyword>
<evidence type="ECO:0000259" key="2">
    <source>
        <dbReference type="Pfam" id="PF26572"/>
    </source>
</evidence>
<reference evidence="3 4" key="1">
    <citation type="submission" date="2016-07" db="EMBL/GenBank/DDBJ databases">
        <title>Draft genome sequence of Prauserella muralis DSM 45305, isolated from a mould-covered wall in an indoor environment.</title>
        <authorList>
            <person name="Ruckert C."/>
            <person name="Albersmeier A."/>
            <person name="Jiang C.-L."/>
            <person name="Jiang Y."/>
            <person name="Kalinowski J."/>
            <person name="Schneider O."/>
            <person name="Winkler A."/>
            <person name="Zotchev S.B."/>
        </authorList>
    </citation>
    <scope>NUCLEOTIDE SEQUENCE [LARGE SCALE GENOMIC DNA]</scope>
    <source>
        <strain evidence="3 4">DSM 45305</strain>
    </source>
</reference>
<dbReference type="InterPro" id="IPR058323">
    <property type="entry name" value="DUF8010"/>
</dbReference>
<accession>A0A2V4AZZ1</accession>